<dbReference type="Proteomes" id="UP000800096">
    <property type="component" value="Unassembled WGS sequence"/>
</dbReference>
<dbReference type="OrthoDB" id="62952at2759"/>
<sequence>MAKFSDLPCEMRNALYDQLLRGQTQPRHVPQNELALLAVSKQLHAESASYFYQHNHFTIDTRTTLTGTATVLPPIADKYLRFLKRLTLHVPIGPLTTARTRRVAVTIAALSAIGAQFTELNLHFTSTMSRMLNTRVDDAKLESKHPITEALRKMLCANVAAKLRIQLDDVWFAPGVAQALQEAFGPQLEFYHQESRVCEPSELERSLTGRHSSTHLTDLSLNPEEAMTMNALDDLESPRSAPSSLPSSHHSAFAELDTFSVSSFEFGSDEADIEDNDGPTRCDIHDGEEPFFNDNDIEEWSACTQEEQESSDDEMLDDIEDLDNNDDEDEDMEDVPNAEFQAIIDNMQEVAHHMANDEDVTYMTNFAPELLLPRHNLGHLVAGVSDASTSYGSAPSKALHSRYLNSPISLPLKNSNFTLITTSMSSPYPVNDPSNKPLPPAPPPHLPDYCSHTPHHRPRTPQTPSDISQAWSPSPPPPTPSHAAKSLRTTTRQKTHRSAHTYQRGRSVDRVAIPLLRSAKNDDDDDEDDIAGLTSRATWPHTNSRRSWLGEDYRVAKALERRTVRRDVRADSFGASMSSVEKICAFVQGLGGVSEEDVEGVWEGMRAGVLRAVWEGKRASSTVFDEVEWE</sequence>
<gene>
    <name evidence="2" type="ORF">BDU57DRAFT_564480</name>
</gene>
<keyword evidence="3" id="KW-1185">Reference proteome</keyword>
<dbReference type="PANTHER" id="PTHR42085:SF2">
    <property type="entry name" value="F-BOX DOMAIN-CONTAINING PROTEIN"/>
    <property type="match status" value="1"/>
</dbReference>
<feature type="compositionally biased region" description="Acidic residues" evidence="1">
    <location>
        <begin position="306"/>
        <end position="332"/>
    </location>
</feature>
<dbReference type="AlphaFoldDB" id="A0A6A5QBP5"/>
<feature type="region of interest" description="Disordered" evidence="1">
    <location>
        <begin position="202"/>
        <end position="223"/>
    </location>
</feature>
<evidence type="ECO:0000256" key="1">
    <source>
        <dbReference type="SAM" id="MobiDB-lite"/>
    </source>
</evidence>
<accession>A0A6A5QBP5</accession>
<dbReference type="PANTHER" id="PTHR42085">
    <property type="entry name" value="F-BOX DOMAIN-CONTAINING PROTEIN"/>
    <property type="match status" value="1"/>
</dbReference>
<evidence type="ECO:0000313" key="3">
    <source>
        <dbReference type="Proteomes" id="UP000800096"/>
    </source>
</evidence>
<feature type="region of interest" description="Disordered" evidence="1">
    <location>
        <begin position="303"/>
        <end position="332"/>
    </location>
</feature>
<evidence type="ECO:0000313" key="2">
    <source>
        <dbReference type="EMBL" id="KAF1911924.1"/>
    </source>
</evidence>
<reference evidence="2" key="1">
    <citation type="journal article" date="2020" name="Stud. Mycol.">
        <title>101 Dothideomycetes genomes: a test case for predicting lifestyles and emergence of pathogens.</title>
        <authorList>
            <person name="Haridas S."/>
            <person name="Albert R."/>
            <person name="Binder M."/>
            <person name="Bloem J."/>
            <person name="Labutti K."/>
            <person name="Salamov A."/>
            <person name="Andreopoulos B."/>
            <person name="Baker S."/>
            <person name="Barry K."/>
            <person name="Bills G."/>
            <person name="Bluhm B."/>
            <person name="Cannon C."/>
            <person name="Castanera R."/>
            <person name="Culley D."/>
            <person name="Daum C."/>
            <person name="Ezra D."/>
            <person name="Gonzalez J."/>
            <person name="Henrissat B."/>
            <person name="Kuo A."/>
            <person name="Liang C."/>
            <person name="Lipzen A."/>
            <person name="Lutzoni F."/>
            <person name="Magnuson J."/>
            <person name="Mondo S."/>
            <person name="Nolan M."/>
            <person name="Ohm R."/>
            <person name="Pangilinan J."/>
            <person name="Park H.-J."/>
            <person name="Ramirez L."/>
            <person name="Alfaro M."/>
            <person name="Sun H."/>
            <person name="Tritt A."/>
            <person name="Yoshinaga Y."/>
            <person name="Zwiers L.-H."/>
            <person name="Turgeon B."/>
            <person name="Goodwin S."/>
            <person name="Spatafora J."/>
            <person name="Crous P."/>
            <person name="Grigoriev I."/>
        </authorList>
    </citation>
    <scope>NUCLEOTIDE SEQUENCE</scope>
    <source>
        <strain evidence="2">HMLAC05119</strain>
    </source>
</reference>
<dbReference type="EMBL" id="ML979141">
    <property type="protein sequence ID" value="KAF1911924.1"/>
    <property type="molecule type" value="Genomic_DNA"/>
</dbReference>
<feature type="compositionally biased region" description="Polar residues" evidence="1">
    <location>
        <begin position="209"/>
        <end position="220"/>
    </location>
</feature>
<feature type="region of interest" description="Disordered" evidence="1">
    <location>
        <begin position="428"/>
        <end position="504"/>
    </location>
</feature>
<organism evidence="2 3">
    <name type="scientific">Ampelomyces quisqualis</name>
    <name type="common">Powdery mildew agent</name>
    <dbReference type="NCBI Taxonomy" id="50730"/>
    <lineage>
        <taxon>Eukaryota</taxon>
        <taxon>Fungi</taxon>
        <taxon>Dikarya</taxon>
        <taxon>Ascomycota</taxon>
        <taxon>Pezizomycotina</taxon>
        <taxon>Dothideomycetes</taxon>
        <taxon>Pleosporomycetidae</taxon>
        <taxon>Pleosporales</taxon>
        <taxon>Pleosporineae</taxon>
        <taxon>Phaeosphaeriaceae</taxon>
        <taxon>Ampelomyces</taxon>
    </lineage>
</organism>
<name>A0A6A5QBP5_AMPQU</name>
<protein>
    <submittedName>
        <fullName evidence="2">Uncharacterized protein</fullName>
    </submittedName>
</protein>
<proteinExistence type="predicted"/>
<dbReference type="InterPro" id="IPR038883">
    <property type="entry name" value="AN11006-like"/>
</dbReference>
<feature type="compositionally biased region" description="Pro residues" evidence="1">
    <location>
        <begin position="436"/>
        <end position="446"/>
    </location>
</feature>